<dbReference type="AlphaFoldDB" id="A0A2G9RLS2"/>
<reference evidence="3" key="1">
    <citation type="journal article" date="2017" name="Nat. Commun.">
        <title>The North American bullfrog draft genome provides insight into hormonal regulation of long noncoding RNA.</title>
        <authorList>
            <person name="Hammond S.A."/>
            <person name="Warren R.L."/>
            <person name="Vandervalk B.P."/>
            <person name="Kucuk E."/>
            <person name="Khan H."/>
            <person name="Gibb E.A."/>
            <person name="Pandoh P."/>
            <person name="Kirk H."/>
            <person name="Zhao Y."/>
            <person name="Jones M."/>
            <person name="Mungall A.J."/>
            <person name="Coope R."/>
            <person name="Pleasance S."/>
            <person name="Moore R.A."/>
            <person name="Holt R.A."/>
            <person name="Round J.M."/>
            <person name="Ohora S."/>
            <person name="Walle B.V."/>
            <person name="Veldhoen N."/>
            <person name="Helbing C.C."/>
            <person name="Birol I."/>
        </authorList>
    </citation>
    <scope>NUCLEOTIDE SEQUENCE [LARGE SCALE GENOMIC DNA]</scope>
</reference>
<dbReference type="EMBL" id="KV940658">
    <property type="protein sequence ID" value="PIO28183.1"/>
    <property type="molecule type" value="Genomic_DNA"/>
</dbReference>
<dbReference type="PANTHER" id="PTHR11505">
    <property type="entry name" value="L1 TRANSPOSABLE ELEMENT-RELATED"/>
    <property type="match status" value="1"/>
</dbReference>
<feature type="region of interest" description="Disordered" evidence="1">
    <location>
        <begin position="1"/>
        <end position="43"/>
    </location>
</feature>
<accession>A0A2G9RLS2</accession>
<gene>
    <name evidence="2" type="ORF">AB205_0036080</name>
</gene>
<dbReference type="InterPro" id="IPR004244">
    <property type="entry name" value="Transposase_22"/>
</dbReference>
<name>A0A2G9RLS2_AQUCT</name>
<evidence type="ECO:0000313" key="3">
    <source>
        <dbReference type="Proteomes" id="UP000228934"/>
    </source>
</evidence>
<evidence type="ECO:0000256" key="1">
    <source>
        <dbReference type="SAM" id="MobiDB-lite"/>
    </source>
</evidence>
<keyword evidence="3" id="KW-1185">Reference proteome</keyword>
<dbReference type="OrthoDB" id="9909610at2759"/>
<proteinExistence type="predicted"/>
<feature type="compositionally biased region" description="Polar residues" evidence="1">
    <location>
        <begin position="1"/>
        <end position="24"/>
    </location>
</feature>
<dbReference type="Proteomes" id="UP000228934">
    <property type="component" value="Unassembled WGS sequence"/>
</dbReference>
<organism evidence="2 3">
    <name type="scientific">Aquarana catesbeiana</name>
    <name type="common">American bullfrog</name>
    <name type="synonym">Rana catesbeiana</name>
    <dbReference type="NCBI Taxonomy" id="8400"/>
    <lineage>
        <taxon>Eukaryota</taxon>
        <taxon>Metazoa</taxon>
        <taxon>Chordata</taxon>
        <taxon>Craniata</taxon>
        <taxon>Vertebrata</taxon>
        <taxon>Euteleostomi</taxon>
        <taxon>Amphibia</taxon>
        <taxon>Batrachia</taxon>
        <taxon>Anura</taxon>
        <taxon>Neobatrachia</taxon>
        <taxon>Ranoidea</taxon>
        <taxon>Ranidae</taxon>
        <taxon>Aquarana</taxon>
    </lineage>
</organism>
<sequence length="221" mass="25248">MAPTRSSGSHAASQGAISQCSTLSRKTRQRARSPADSESGSVRLACHSPESHWSFSSWDMEAYIKALPNRHDFEACVQRMERSYKQEIAELRRDVTNRLEEVEHNVEETVTTLQSHEAILHEHTLQIQQLIYHQADQENRARPNNIRIRGLPESFETKDLAPAVIAIFNDLMQKDKDAPLELDRVHGALRLKNPNLERPKDVICRVNFYAIKDAIMQAARL</sequence>
<dbReference type="Gene3D" id="3.30.70.1820">
    <property type="entry name" value="L1 transposable element, RRM domain"/>
    <property type="match status" value="1"/>
</dbReference>
<protein>
    <submittedName>
        <fullName evidence="2">Uncharacterized protein</fullName>
    </submittedName>
</protein>
<evidence type="ECO:0000313" key="2">
    <source>
        <dbReference type="EMBL" id="PIO28183.1"/>
    </source>
</evidence>